<gene>
    <name evidence="2" type="ORF">NL99_25090</name>
</gene>
<dbReference type="InterPro" id="IPR036937">
    <property type="entry name" value="Adhesion_dom_fimbrial_sf"/>
</dbReference>
<proteinExistence type="predicted"/>
<protein>
    <submittedName>
        <fullName evidence="2">Type 1 fimbrial protein</fullName>
    </submittedName>
</protein>
<dbReference type="GO" id="GO:0007155">
    <property type="term" value="P:cell adhesion"/>
    <property type="evidence" value="ECO:0007669"/>
    <property type="project" value="InterPro"/>
</dbReference>
<organism evidence="2">
    <name type="scientific">Salmonella enterica</name>
    <name type="common">Salmonella choleraesuis</name>
    <dbReference type="NCBI Taxonomy" id="28901"/>
    <lineage>
        <taxon>Bacteria</taxon>
        <taxon>Pseudomonadati</taxon>
        <taxon>Pseudomonadota</taxon>
        <taxon>Gammaproteobacteria</taxon>
        <taxon>Enterobacterales</taxon>
        <taxon>Enterobacteriaceae</taxon>
        <taxon>Salmonella</taxon>
    </lineage>
</organism>
<evidence type="ECO:0000313" key="2">
    <source>
        <dbReference type="EMBL" id="EAA8668147.1"/>
    </source>
</evidence>
<feature type="signal peptide" evidence="1">
    <location>
        <begin position="1"/>
        <end position="23"/>
    </location>
</feature>
<accession>A0A7U7L8C6</accession>
<reference evidence="2" key="1">
    <citation type="submission" date="2018-08" db="EMBL/GenBank/DDBJ databases">
        <authorList>
            <consortium name="GenomeTrakr network: Whole genome sequencing for foodborne pathogen traceback"/>
        </authorList>
    </citation>
    <scope>NUCLEOTIDE SEQUENCE [LARGE SCALE GENOMIC DNA]</scope>
    <source>
        <strain evidence="2">FLUFL-367</strain>
    </source>
</reference>
<dbReference type="AlphaFoldDB" id="A0A7U7L8C6"/>
<dbReference type="EMBL" id="AAACVH010000066">
    <property type="protein sequence ID" value="EAA8668147.1"/>
    <property type="molecule type" value="Genomic_DNA"/>
</dbReference>
<name>A0A7U7L8C6_SALER</name>
<dbReference type="Proteomes" id="UP000839834">
    <property type="component" value="Unassembled WGS sequence"/>
</dbReference>
<dbReference type="GO" id="GO:0009289">
    <property type="term" value="C:pilus"/>
    <property type="evidence" value="ECO:0007669"/>
    <property type="project" value="InterPro"/>
</dbReference>
<evidence type="ECO:0000256" key="1">
    <source>
        <dbReference type="SAM" id="SignalP"/>
    </source>
</evidence>
<comment type="caution">
    <text evidence="2">The sequence shown here is derived from an EMBL/GenBank/DDBJ whole genome shotgun (WGS) entry which is preliminary data.</text>
</comment>
<keyword evidence="1" id="KW-0732">Signal</keyword>
<sequence length="189" mass="19172">MKKLNALFGTLAVLLAGSGVANAAGPATAQLHVHGTIVSDTCTFVFPTTAPALNVDAAAYSNATVNGKIGDAVNLGNILASGCNTNTVTLQARSDAQITGNPERGKFSYVNKPADAKDPLAFTVGYGAVGGATAGLLKLDNSAPVSFSVNSASFNIPVTLNVLKQEQVDNIGAYAGDFNATVTYTADFS</sequence>
<dbReference type="Gene3D" id="2.60.40.1090">
    <property type="entry name" value="Fimbrial-type adhesion domain"/>
    <property type="match status" value="1"/>
</dbReference>
<feature type="chain" id="PRO_5031086471" evidence="1">
    <location>
        <begin position="24"/>
        <end position="189"/>
    </location>
</feature>